<dbReference type="Proteomes" id="UP001433638">
    <property type="component" value="Unassembled WGS sequence"/>
</dbReference>
<dbReference type="RefSeq" id="WP_349583980.1">
    <property type="nucleotide sequence ID" value="NZ_JBEFLD010000002.1"/>
</dbReference>
<sequence length="149" mass="16403">MELLGGIIIVAIIIFILKAIGSGRQSFDDPKPMTDQHLLSAIAGQADWLEKMSRTPIETQQSASIVELSRKRRGYIAQLCLEACARADRDDGSPMYPGETRPTNAFTEASDYAKELVVKGVSSENAAVRAIKEKMFIPSGAIYPSRWEQ</sequence>
<comment type="caution">
    <text evidence="1">The sequence shown here is derived from an EMBL/GenBank/DDBJ whole genome shotgun (WGS) entry which is preliminary data.</text>
</comment>
<name>A0ABV1M099_9NEIS</name>
<dbReference type="EMBL" id="JBEFLD010000002">
    <property type="protein sequence ID" value="MEQ6289639.1"/>
    <property type="molecule type" value="Genomic_DNA"/>
</dbReference>
<accession>A0ABV1M099</accession>
<reference evidence="1" key="1">
    <citation type="submission" date="2024-06" db="EMBL/GenBank/DDBJ databases">
        <title>Genome sequence of Vogesella sp. MAHUQ-64.</title>
        <authorList>
            <person name="Huq M.A."/>
        </authorList>
    </citation>
    <scope>NUCLEOTIDE SEQUENCE</scope>
    <source>
        <strain evidence="1">MAHUQ-64</strain>
    </source>
</reference>
<organism evidence="1 2">
    <name type="scientific">Vogesella oryzagri</name>
    <dbReference type="NCBI Taxonomy" id="3160864"/>
    <lineage>
        <taxon>Bacteria</taxon>
        <taxon>Pseudomonadati</taxon>
        <taxon>Pseudomonadota</taxon>
        <taxon>Betaproteobacteria</taxon>
        <taxon>Neisseriales</taxon>
        <taxon>Chromobacteriaceae</taxon>
        <taxon>Vogesella</taxon>
    </lineage>
</organism>
<proteinExistence type="predicted"/>
<gene>
    <name evidence="1" type="ORF">ABNW52_03335</name>
</gene>
<evidence type="ECO:0000313" key="2">
    <source>
        <dbReference type="Proteomes" id="UP001433638"/>
    </source>
</evidence>
<keyword evidence="2" id="KW-1185">Reference proteome</keyword>
<protein>
    <submittedName>
        <fullName evidence="1">Uncharacterized protein</fullName>
    </submittedName>
</protein>
<evidence type="ECO:0000313" key="1">
    <source>
        <dbReference type="EMBL" id="MEQ6289639.1"/>
    </source>
</evidence>